<dbReference type="Pfam" id="PF01956">
    <property type="entry name" value="EMC3_TMCO1"/>
    <property type="match status" value="1"/>
</dbReference>
<name>K0BCU9_9ARCH</name>
<keyword evidence="3" id="KW-1133">Transmembrane helix</keyword>
<comment type="subcellular location">
    <subcellularLocation>
        <location evidence="1">Membrane</location>
        <topology evidence="1">Multi-pass membrane protein</topology>
    </subcellularLocation>
</comment>
<dbReference type="PANTHER" id="PTHR42198:SF1">
    <property type="entry name" value="INTEGRAL MEMBRANE PROTEIN"/>
    <property type="match status" value="1"/>
</dbReference>
<dbReference type="PATRIC" id="fig|1229909.8.peg.408"/>
<dbReference type="Proteomes" id="UP000006100">
    <property type="component" value="Chromosome"/>
</dbReference>
<evidence type="ECO:0000256" key="4">
    <source>
        <dbReference type="ARBA" id="ARBA00023136"/>
    </source>
</evidence>
<reference evidence="5 6" key="1">
    <citation type="journal article" date="2012" name="J. Bacteriol.">
        <title>Draft Genome Sequence of an Ammonia-Oxidizing Archaeon, "Candidatus Nitrosopumilus sediminis" AR2, from Svalbard in the Arctic Circle.</title>
        <authorList>
            <person name="Park S.J."/>
            <person name="Kim J.G."/>
            <person name="Jung M.Y."/>
            <person name="Kim S.J."/>
            <person name="Cha I.T."/>
            <person name="Ghai R."/>
            <person name="Martin-Cuadrado A.B."/>
            <person name="Rodriguez-Valera F."/>
            <person name="Rhee S.K."/>
        </authorList>
    </citation>
    <scope>NUCLEOTIDE SEQUENCE [LARGE SCALE GENOMIC DNA]</scope>
    <source>
        <strain evidence="5 6">AR2</strain>
    </source>
</reference>
<dbReference type="InterPro" id="IPR038978">
    <property type="entry name" value="MJ0935"/>
</dbReference>
<organism evidence="5 6">
    <name type="scientific">Candidatus Nitrosopumilus sediminis</name>
    <dbReference type="NCBI Taxonomy" id="1229909"/>
    <lineage>
        <taxon>Archaea</taxon>
        <taxon>Nitrososphaerota</taxon>
        <taxon>Nitrososphaeria</taxon>
        <taxon>Nitrosopumilales</taxon>
        <taxon>Nitrosopumilaceae</taxon>
        <taxon>Nitrosopumilus</taxon>
    </lineage>
</organism>
<protein>
    <recommendedName>
        <fullName evidence="7">Integral membrane protein</fullName>
    </recommendedName>
</protein>
<dbReference type="KEGG" id="nir:NSED_01955"/>
<keyword evidence="4" id="KW-0472">Membrane</keyword>
<dbReference type="eggNOG" id="arCOG02673">
    <property type="taxonomic scope" value="Archaea"/>
</dbReference>
<evidence type="ECO:0000313" key="5">
    <source>
        <dbReference type="EMBL" id="AFS82201.1"/>
    </source>
</evidence>
<dbReference type="GO" id="GO:0016020">
    <property type="term" value="C:membrane"/>
    <property type="evidence" value="ECO:0007669"/>
    <property type="project" value="UniProtKB-SubCell"/>
</dbReference>
<dbReference type="EMBL" id="CP003843">
    <property type="protein sequence ID" value="AFS82201.1"/>
    <property type="molecule type" value="Genomic_DNA"/>
</dbReference>
<evidence type="ECO:0000256" key="2">
    <source>
        <dbReference type="ARBA" id="ARBA00022692"/>
    </source>
</evidence>
<dbReference type="SMART" id="SM01415">
    <property type="entry name" value="DUF106"/>
    <property type="match status" value="1"/>
</dbReference>
<dbReference type="HOGENOM" id="CLU_1335111_0_0_2"/>
<keyword evidence="2" id="KW-0812">Transmembrane</keyword>
<dbReference type="PANTHER" id="PTHR42198">
    <property type="entry name" value="INTEGRAL MEMBRANE PROTEIN"/>
    <property type="match status" value="1"/>
</dbReference>
<evidence type="ECO:0000256" key="1">
    <source>
        <dbReference type="ARBA" id="ARBA00004141"/>
    </source>
</evidence>
<dbReference type="OrthoDB" id="8553at2157"/>
<dbReference type="InterPro" id="IPR002809">
    <property type="entry name" value="EMC3/TMCO1"/>
</dbReference>
<dbReference type="RefSeq" id="WP_014964573.1">
    <property type="nucleotide sequence ID" value="NC_018656.1"/>
</dbReference>
<dbReference type="AlphaFoldDB" id="K0BCU9"/>
<dbReference type="GeneID" id="13697408"/>
<proteinExistence type="predicted"/>
<sequence>MDFSFILLFIESIPLQFDIFGGEGRQALGSDDPMIKGVVLSMFAVTGFGILLNLFNSGVRKKMVDSVKLKRIMKETKAWQKERMAAMRAKDQAKIAELGKKSSYMNKMSMEMMQMNMRPMMITFVPLILIFYLVLPALFSYTVAISPIPLNVIPGDMFQLTCSAEHAAIEGDPCFGKENALYLWAWYFLSSIAFSGIIMRLTKTSMDLS</sequence>
<evidence type="ECO:0008006" key="7">
    <source>
        <dbReference type="Google" id="ProtNLM"/>
    </source>
</evidence>
<dbReference type="STRING" id="1229909.NSED_01955"/>
<gene>
    <name evidence="5" type="ORF">NSED_01955</name>
</gene>
<evidence type="ECO:0000313" key="6">
    <source>
        <dbReference type="Proteomes" id="UP000006100"/>
    </source>
</evidence>
<evidence type="ECO:0000256" key="3">
    <source>
        <dbReference type="ARBA" id="ARBA00022989"/>
    </source>
</evidence>
<keyword evidence="6" id="KW-1185">Reference proteome</keyword>
<accession>K0BCU9</accession>